<evidence type="ECO:0000313" key="1">
    <source>
        <dbReference type="EMBL" id="ELY39862.1"/>
    </source>
</evidence>
<comment type="caution">
    <text evidence="1">The sequence shown here is derived from an EMBL/GenBank/DDBJ whole genome shotgun (WGS) entry which is preliminary data.</text>
</comment>
<dbReference type="OrthoDB" id="163198at2157"/>
<proteinExistence type="predicted"/>
<dbReference type="STRING" id="1114856.GCA_000383975_03302"/>
<dbReference type="AlphaFoldDB" id="L9VS88"/>
<evidence type="ECO:0000313" key="2">
    <source>
        <dbReference type="Proteomes" id="UP000011599"/>
    </source>
</evidence>
<sequence>MIFAEGHPKVCFRAFNGAPLEHSKHTAAGVEERLSTLKSVPEYEAGDWRTIARELQGLEYKIGIDDVLDAFALALTACAPHDEFQQLPSDPPEDTRGLPMQMVYRSETQLR</sequence>
<dbReference type="Proteomes" id="UP000011599">
    <property type="component" value="Unassembled WGS sequence"/>
</dbReference>
<dbReference type="InterPro" id="IPR007362">
    <property type="entry name" value="DUF429"/>
</dbReference>
<gene>
    <name evidence="1" type="ORF">C496_14331</name>
</gene>
<protein>
    <submittedName>
        <fullName evidence="1">Uncharacterized protein</fullName>
    </submittedName>
</protein>
<dbReference type="eggNOG" id="arCOG04711">
    <property type="taxonomic scope" value="Archaea"/>
</dbReference>
<dbReference type="Pfam" id="PF04250">
    <property type="entry name" value="DUF429"/>
    <property type="match status" value="1"/>
</dbReference>
<reference evidence="1 2" key="1">
    <citation type="journal article" date="2014" name="PLoS Genet.">
        <title>Phylogenetically driven sequencing of extremely halophilic archaea reveals strategies for static and dynamic osmo-response.</title>
        <authorList>
            <person name="Becker E.A."/>
            <person name="Seitzer P.M."/>
            <person name="Tritt A."/>
            <person name="Larsen D."/>
            <person name="Krusor M."/>
            <person name="Yao A.I."/>
            <person name="Wu D."/>
            <person name="Madern D."/>
            <person name="Eisen J.A."/>
            <person name="Darling A.E."/>
            <person name="Facciotti M.T."/>
        </authorList>
    </citation>
    <scope>NUCLEOTIDE SEQUENCE [LARGE SCALE GENOMIC DNA]</scope>
    <source>
        <strain evidence="1 2">GA33</strain>
    </source>
</reference>
<keyword evidence="2" id="KW-1185">Reference proteome</keyword>
<organism evidence="1 2">
    <name type="scientific">Natronorubrum tibetense GA33</name>
    <dbReference type="NCBI Taxonomy" id="1114856"/>
    <lineage>
        <taxon>Archaea</taxon>
        <taxon>Methanobacteriati</taxon>
        <taxon>Methanobacteriota</taxon>
        <taxon>Stenosarchaea group</taxon>
        <taxon>Halobacteria</taxon>
        <taxon>Halobacteriales</taxon>
        <taxon>Natrialbaceae</taxon>
        <taxon>Natronorubrum</taxon>
    </lineage>
</organism>
<name>L9VS88_9EURY</name>
<dbReference type="EMBL" id="AOHW01000036">
    <property type="protein sequence ID" value="ELY39862.1"/>
    <property type="molecule type" value="Genomic_DNA"/>
</dbReference>
<accession>L9VS88</accession>